<dbReference type="InterPro" id="IPR009637">
    <property type="entry name" value="GPR107/GPR108-like"/>
</dbReference>
<reference evidence="8 9" key="1">
    <citation type="submission" date="2016-08" db="EMBL/GenBank/DDBJ databases">
        <title>A Parts List for Fungal Cellulosomes Revealed by Comparative Genomics.</title>
        <authorList>
            <consortium name="DOE Joint Genome Institute"/>
            <person name="Haitjema C.H."/>
            <person name="Gilmore S.P."/>
            <person name="Henske J.K."/>
            <person name="Solomon K.V."/>
            <person name="De Groot R."/>
            <person name="Kuo A."/>
            <person name="Mondo S.J."/>
            <person name="Salamov A.A."/>
            <person name="Labutti K."/>
            <person name="Zhao Z."/>
            <person name="Chiniquy J."/>
            <person name="Barry K."/>
            <person name="Brewer H.M."/>
            <person name="Purvine S.O."/>
            <person name="Wright A.T."/>
            <person name="Boxma B."/>
            <person name="Van Alen T."/>
            <person name="Hackstein J.H."/>
            <person name="Baker S.E."/>
            <person name="Grigoriev I.V."/>
            <person name="O'Malley M.A."/>
        </authorList>
    </citation>
    <scope>NUCLEOTIDE SEQUENCE [LARGE SCALE GENOMIC DNA]</scope>
    <source>
        <strain evidence="8 9">G1</strain>
    </source>
</reference>
<comment type="subcellular location">
    <subcellularLocation>
        <location evidence="1">Membrane</location>
        <topology evidence="1">Multi-pass membrane protein</topology>
    </subcellularLocation>
</comment>
<dbReference type="OrthoDB" id="19932at2759"/>
<dbReference type="InterPro" id="IPR053937">
    <property type="entry name" value="GOST_TM"/>
</dbReference>
<organism evidence="8 9">
    <name type="scientific">Neocallimastix californiae</name>
    <dbReference type="NCBI Taxonomy" id="1754190"/>
    <lineage>
        <taxon>Eukaryota</taxon>
        <taxon>Fungi</taxon>
        <taxon>Fungi incertae sedis</taxon>
        <taxon>Chytridiomycota</taxon>
        <taxon>Chytridiomycota incertae sedis</taxon>
        <taxon>Neocallimastigomycetes</taxon>
        <taxon>Neocallimastigales</taxon>
        <taxon>Neocallimastigaceae</taxon>
        <taxon>Neocallimastix</taxon>
    </lineage>
</organism>
<feature type="transmembrane region" description="Helical" evidence="6">
    <location>
        <begin position="169"/>
        <end position="190"/>
    </location>
</feature>
<dbReference type="GO" id="GO:0042147">
    <property type="term" value="P:retrograde transport, endosome to Golgi"/>
    <property type="evidence" value="ECO:0007669"/>
    <property type="project" value="TreeGrafter"/>
</dbReference>
<keyword evidence="5 6" id="KW-0472">Membrane</keyword>
<evidence type="ECO:0000256" key="6">
    <source>
        <dbReference type="SAM" id="Phobius"/>
    </source>
</evidence>
<feature type="transmembrane region" description="Helical" evidence="6">
    <location>
        <begin position="56"/>
        <end position="85"/>
    </location>
</feature>
<evidence type="ECO:0000256" key="2">
    <source>
        <dbReference type="ARBA" id="ARBA00022692"/>
    </source>
</evidence>
<evidence type="ECO:0000313" key="9">
    <source>
        <dbReference type="Proteomes" id="UP000193920"/>
    </source>
</evidence>
<dbReference type="GO" id="GO:0016020">
    <property type="term" value="C:membrane"/>
    <property type="evidence" value="ECO:0007669"/>
    <property type="project" value="UniProtKB-SubCell"/>
</dbReference>
<evidence type="ECO:0000256" key="1">
    <source>
        <dbReference type="ARBA" id="ARBA00004141"/>
    </source>
</evidence>
<keyword evidence="3" id="KW-0732">Signal</keyword>
<feature type="transmembrane region" description="Helical" evidence="6">
    <location>
        <begin position="124"/>
        <end position="148"/>
    </location>
</feature>
<evidence type="ECO:0000259" key="7">
    <source>
        <dbReference type="Pfam" id="PF06814"/>
    </source>
</evidence>
<gene>
    <name evidence="8" type="ORF">LY90DRAFT_398352</name>
</gene>
<evidence type="ECO:0000256" key="3">
    <source>
        <dbReference type="ARBA" id="ARBA00022729"/>
    </source>
</evidence>
<dbReference type="PANTHER" id="PTHR21229">
    <property type="entry name" value="LUNG SEVEN TRANSMEMBRANE RECEPTOR"/>
    <property type="match status" value="1"/>
</dbReference>
<protein>
    <recommendedName>
        <fullName evidence="7">GOST seven transmembrane domain-containing protein</fullName>
    </recommendedName>
</protein>
<dbReference type="EMBL" id="MCOG01000014">
    <property type="protein sequence ID" value="ORY79593.1"/>
    <property type="molecule type" value="Genomic_DNA"/>
</dbReference>
<feature type="transmembrane region" description="Helical" evidence="6">
    <location>
        <begin position="97"/>
        <end position="118"/>
    </location>
</feature>
<evidence type="ECO:0000313" key="8">
    <source>
        <dbReference type="EMBL" id="ORY79593.1"/>
    </source>
</evidence>
<dbReference type="STRING" id="1754190.A0A1Y2F6S8"/>
<dbReference type="Pfam" id="PF06814">
    <property type="entry name" value="GOST_TM"/>
    <property type="match status" value="1"/>
</dbReference>
<dbReference type="GO" id="GO:0005794">
    <property type="term" value="C:Golgi apparatus"/>
    <property type="evidence" value="ECO:0007669"/>
    <property type="project" value="TreeGrafter"/>
</dbReference>
<feature type="transmembrane region" description="Helical" evidence="6">
    <location>
        <begin position="210"/>
        <end position="231"/>
    </location>
</feature>
<evidence type="ECO:0000256" key="4">
    <source>
        <dbReference type="ARBA" id="ARBA00022989"/>
    </source>
</evidence>
<comment type="caution">
    <text evidence="8">The sequence shown here is derived from an EMBL/GenBank/DDBJ whole genome shotgun (WGS) entry which is preliminary data.</text>
</comment>
<accession>A0A1Y2F6S8</accession>
<proteinExistence type="predicted"/>
<dbReference type="Proteomes" id="UP000193920">
    <property type="component" value="Unassembled WGS sequence"/>
</dbReference>
<evidence type="ECO:0000256" key="5">
    <source>
        <dbReference type="ARBA" id="ARBA00023136"/>
    </source>
</evidence>
<keyword evidence="4 6" id="KW-1133">Transmembrane helix</keyword>
<keyword evidence="2 6" id="KW-0812">Transmembrane</keyword>
<dbReference type="AlphaFoldDB" id="A0A1Y2F6S8"/>
<sequence>YTVICGLWILNAYIYRQDILPIQHYITGINVFVTTEMIMHYIYYKHYNNTNENSMLLLIFAGGLNAGRNSLTFFILLIVCMGYGVVKQSLGSTMRKVQFLTLFHFIFGVLYAIGLMIVSEITEFVVLFFVFPLSATMTIFYVWTLAALTNSINKLEQRHQEAKLNMFLNLRKILIICILLIFAFFITSSFNFMGSQDIQWIVEHWATRWFWIDGFLNLIYLFGFTSIIFLWRPTANNQRYGLDQLPSDDIDEIDLDEHFVNQPSEGVVPTENSHGKKNVDDITVGFDFGSGSENEDDIGPESNEDVYKWAEENIDIKVDGNSEISKDDNLELYDNLEVHIDNDEEKLI</sequence>
<keyword evidence="9" id="KW-1185">Reference proteome</keyword>
<feature type="transmembrane region" description="Helical" evidence="6">
    <location>
        <begin position="25"/>
        <end position="44"/>
    </location>
</feature>
<feature type="domain" description="GOST seven transmembrane" evidence="7">
    <location>
        <begin position="1"/>
        <end position="238"/>
    </location>
</feature>
<dbReference type="PANTHER" id="PTHR21229:SF1">
    <property type="entry name" value="GH17801P"/>
    <property type="match status" value="1"/>
</dbReference>
<name>A0A1Y2F6S8_9FUNG</name>
<feature type="non-terminal residue" evidence="8">
    <location>
        <position position="1"/>
    </location>
</feature>
<dbReference type="GO" id="GO:0005829">
    <property type="term" value="C:cytosol"/>
    <property type="evidence" value="ECO:0007669"/>
    <property type="project" value="GOC"/>
</dbReference>